<evidence type="ECO:0000256" key="3">
    <source>
        <dbReference type="ARBA" id="ARBA00023315"/>
    </source>
</evidence>
<feature type="region of interest" description="Disordered" evidence="4">
    <location>
        <begin position="146"/>
        <end position="206"/>
    </location>
</feature>
<evidence type="ECO:0000313" key="6">
    <source>
        <dbReference type="EMBL" id="KAG5516261.1"/>
    </source>
</evidence>
<evidence type="ECO:0000313" key="7">
    <source>
        <dbReference type="Proteomes" id="UP000823749"/>
    </source>
</evidence>
<organism evidence="6 7">
    <name type="scientific">Rhododendron griersonianum</name>
    <dbReference type="NCBI Taxonomy" id="479676"/>
    <lineage>
        <taxon>Eukaryota</taxon>
        <taxon>Viridiplantae</taxon>
        <taxon>Streptophyta</taxon>
        <taxon>Embryophyta</taxon>
        <taxon>Tracheophyta</taxon>
        <taxon>Spermatophyta</taxon>
        <taxon>Magnoliopsida</taxon>
        <taxon>eudicotyledons</taxon>
        <taxon>Gunneridae</taxon>
        <taxon>Pentapetalae</taxon>
        <taxon>asterids</taxon>
        <taxon>Ericales</taxon>
        <taxon>Ericaceae</taxon>
        <taxon>Ericoideae</taxon>
        <taxon>Rhodoreae</taxon>
        <taxon>Rhododendron</taxon>
    </lineage>
</organism>
<dbReference type="Gene3D" id="3.30.559.10">
    <property type="entry name" value="Chloramphenicol acetyltransferase-like domain"/>
    <property type="match status" value="1"/>
</dbReference>
<comment type="caution">
    <text evidence="6">The sequence shown here is derived from an EMBL/GenBank/DDBJ whole genome shotgun (WGS) entry which is preliminary data.</text>
</comment>
<sequence length="223" mass="24361">MPHRKSMAAVLSVEYKGVKVFPRLLSVSKSYGNSIRMRGQIITRVKLSTCNLGMYEADFGWGKPIWVSLGGNMDPMVMNILIYLLDTRSGGGIEAWVNLSAEDMAEFERDPELYLLSLLWIQVLFILILLVSSYSELSSTVYPEAPILSDDPTPAPPGPTLTPSGSSLPEPSCFGSTPNEPLILPSSPPTELPAPPLSDDSPPRRSTRAAKMFPFYNIAIPCA</sequence>
<evidence type="ECO:0000256" key="4">
    <source>
        <dbReference type="SAM" id="MobiDB-lite"/>
    </source>
</evidence>
<dbReference type="Proteomes" id="UP000823749">
    <property type="component" value="Chromosome 13"/>
</dbReference>
<dbReference type="PANTHER" id="PTHR31623:SF122">
    <property type="entry name" value="HXXXD-TYPE ACYL-TRANSFERASE FAMILY PROTEIN"/>
    <property type="match status" value="1"/>
</dbReference>
<keyword evidence="7" id="KW-1185">Reference proteome</keyword>
<evidence type="ECO:0000256" key="1">
    <source>
        <dbReference type="ARBA" id="ARBA00009861"/>
    </source>
</evidence>
<comment type="similarity">
    <text evidence="1">Belongs to the plant acyltransferase family.</text>
</comment>
<evidence type="ECO:0000256" key="2">
    <source>
        <dbReference type="ARBA" id="ARBA00022679"/>
    </source>
</evidence>
<keyword evidence="2" id="KW-0808">Transferase</keyword>
<protein>
    <submittedName>
        <fullName evidence="6">Uncharacterized protein</fullName>
    </submittedName>
</protein>
<keyword evidence="5" id="KW-0812">Transmembrane</keyword>
<feature type="compositionally biased region" description="Low complexity" evidence="4">
    <location>
        <begin position="161"/>
        <end position="172"/>
    </location>
</feature>
<accession>A0AAV6HUS5</accession>
<keyword evidence="3" id="KW-0012">Acyltransferase</keyword>
<dbReference type="InterPro" id="IPR023213">
    <property type="entry name" value="CAT-like_dom_sf"/>
</dbReference>
<name>A0AAV6HUS5_9ERIC</name>
<evidence type="ECO:0000256" key="5">
    <source>
        <dbReference type="SAM" id="Phobius"/>
    </source>
</evidence>
<keyword evidence="5" id="KW-0472">Membrane</keyword>
<dbReference type="Pfam" id="PF02458">
    <property type="entry name" value="Transferase"/>
    <property type="match status" value="1"/>
</dbReference>
<dbReference type="GO" id="GO:0016746">
    <property type="term" value="F:acyltransferase activity"/>
    <property type="evidence" value="ECO:0007669"/>
    <property type="project" value="UniProtKB-KW"/>
</dbReference>
<reference evidence="6 7" key="1">
    <citation type="submission" date="2020-08" db="EMBL/GenBank/DDBJ databases">
        <title>Plant Genome Project.</title>
        <authorList>
            <person name="Zhang R.-G."/>
        </authorList>
    </citation>
    <scope>NUCLEOTIDE SEQUENCE [LARGE SCALE GENOMIC DNA]</scope>
    <source>
        <strain evidence="6">WSP0</strain>
        <tissue evidence="6">Leaf</tissue>
    </source>
</reference>
<keyword evidence="5" id="KW-1133">Transmembrane helix</keyword>
<dbReference type="PANTHER" id="PTHR31623">
    <property type="entry name" value="F21J9.9"/>
    <property type="match status" value="1"/>
</dbReference>
<dbReference type="AlphaFoldDB" id="A0AAV6HUS5"/>
<gene>
    <name evidence="6" type="ORF">RHGRI_037081</name>
</gene>
<feature type="transmembrane region" description="Helical" evidence="5">
    <location>
        <begin position="113"/>
        <end position="134"/>
    </location>
</feature>
<proteinExistence type="inferred from homology"/>
<dbReference type="EMBL" id="JACTNZ010000013">
    <property type="protein sequence ID" value="KAG5516261.1"/>
    <property type="molecule type" value="Genomic_DNA"/>
</dbReference>
<feature type="compositionally biased region" description="Pro residues" evidence="4">
    <location>
        <begin position="186"/>
        <end position="196"/>
    </location>
</feature>